<evidence type="ECO:0000256" key="2">
    <source>
        <dbReference type="ARBA" id="ARBA00022801"/>
    </source>
</evidence>
<keyword evidence="4" id="KW-0732">Signal</keyword>
<feature type="chain" id="PRO_5015736183" description="Serine protease" evidence="4">
    <location>
        <begin position="24"/>
        <end position="596"/>
    </location>
</feature>
<dbReference type="OrthoDB" id="1522627at2"/>
<dbReference type="RefSeq" id="WP_105355197.1">
    <property type="nucleotide sequence ID" value="NZ_PUIA01000042.1"/>
</dbReference>
<feature type="region of interest" description="Disordered" evidence="3">
    <location>
        <begin position="31"/>
        <end position="58"/>
    </location>
</feature>
<evidence type="ECO:0000313" key="6">
    <source>
        <dbReference type="Proteomes" id="UP000240009"/>
    </source>
</evidence>
<keyword evidence="2" id="KW-0378">Hydrolase</keyword>
<feature type="region of interest" description="Disordered" evidence="3">
    <location>
        <begin position="564"/>
        <end position="596"/>
    </location>
</feature>
<evidence type="ECO:0000256" key="1">
    <source>
        <dbReference type="ARBA" id="ARBA00022670"/>
    </source>
</evidence>
<dbReference type="PANTHER" id="PTHR43343">
    <property type="entry name" value="PEPTIDASE S12"/>
    <property type="match status" value="1"/>
</dbReference>
<gene>
    <name evidence="5" type="ORF">C5Y96_15740</name>
</gene>
<keyword evidence="1" id="KW-0645">Protease</keyword>
<evidence type="ECO:0000313" key="5">
    <source>
        <dbReference type="EMBL" id="PQO29198.1"/>
    </source>
</evidence>
<dbReference type="PRINTS" id="PR00834">
    <property type="entry name" value="PROTEASES2C"/>
</dbReference>
<evidence type="ECO:0000256" key="4">
    <source>
        <dbReference type="SAM" id="SignalP"/>
    </source>
</evidence>
<dbReference type="PANTHER" id="PTHR43343:SF3">
    <property type="entry name" value="PROTEASE DO-LIKE 8, CHLOROPLASTIC"/>
    <property type="match status" value="1"/>
</dbReference>
<organism evidence="5 6">
    <name type="scientific">Blastopirellula marina</name>
    <dbReference type="NCBI Taxonomy" id="124"/>
    <lineage>
        <taxon>Bacteria</taxon>
        <taxon>Pseudomonadati</taxon>
        <taxon>Planctomycetota</taxon>
        <taxon>Planctomycetia</taxon>
        <taxon>Pirellulales</taxon>
        <taxon>Pirellulaceae</taxon>
        <taxon>Blastopirellula</taxon>
    </lineage>
</organism>
<dbReference type="AlphaFoldDB" id="A0A2S8FAK1"/>
<dbReference type="Gene3D" id="2.40.10.120">
    <property type="match status" value="1"/>
</dbReference>
<protein>
    <recommendedName>
        <fullName evidence="7">Serine protease</fullName>
    </recommendedName>
</protein>
<feature type="signal peptide" evidence="4">
    <location>
        <begin position="1"/>
        <end position="23"/>
    </location>
</feature>
<comment type="caution">
    <text evidence="5">The sequence shown here is derived from an EMBL/GenBank/DDBJ whole genome shotgun (WGS) entry which is preliminary data.</text>
</comment>
<sequence>MNICLLGRYRVSMLLALVWIAAAGCSEDLSSPNASGGAGQGARWTPPTQGEAPQSPVSVDYSTGKVVSFADQRTYEVKPTELQYRLKPGSKFSYRVESSIKLPGKEKMMNGFLNYEVLTPSPDRIEKHVGAIEQTKSTGTAFAVHADGFLVTCAHVVEGAIEIKAKLDGRHYAAKVVDIDRKHDLALIRIDAPPLTPIPLIDSNEVQLAEEVRVVGFPLTDVLGDSLKISRGTVSGIDKEQADRVFQLDAGVNPGNSGGPVVTEKGHLAGVASSLLSGDGLSNVGFAVPANRVANMLDKQKLPYQKADTTEPYLRGPDLAKRITPSVALLNVTVGANGVGIADDGLLSFYGKLELFEKREGWSGIFKISDAEPVVDRGHLLIKPFGEVSFNNGEHFVPPFVAILSTAGLERLPDSDVEEWDFTDVRIVPQKKDSKFVIEEDEFAGFMKNDPYLGKHFRFGLRPKLKEVASYVYHPAIEHASYRISSRSGDEVEIKKTCELTTVHEDQRTPFYHLKGESTIVFDKKAGRVKSIQFDGTVDIAADGEIASLPVSYKCTLGSDYVPPDRTGQPKFDMNAPPSTEPLPKIDGLTKLDLSS</sequence>
<dbReference type="InterPro" id="IPR009003">
    <property type="entry name" value="Peptidase_S1_PA"/>
</dbReference>
<evidence type="ECO:0000256" key="3">
    <source>
        <dbReference type="SAM" id="MobiDB-lite"/>
    </source>
</evidence>
<dbReference type="Pfam" id="PF13365">
    <property type="entry name" value="Trypsin_2"/>
    <property type="match status" value="1"/>
</dbReference>
<proteinExistence type="predicted"/>
<feature type="compositionally biased region" description="Polar residues" evidence="3">
    <location>
        <begin position="46"/>
        <end position="58"/>
    </location>
</feature>
<dbReference type="GO" id="GO:0006508">
    <property type="term" value="P:proteolysis"/>
    <property type="evidence" value="ECO:0007669"/>
    <property type="project" value="UniProtKB-KW"/>
</dbReference>
<reference evidence="5 6" key="1">
    <citation type="submission" date="2018-02" db="EMBL/GenBank/DDBJ databases">
        <title>Comparative genomes isolates from brazilian mangrove.</title>
        <authorList>
            <person name="Araujo J.E."/>
            <person name="Taketani R.G."/>
            <person name="Silva M.C.P."/>
            <person name="Loureco M.V."/>
            <person name="Andreote F.D."/>
        </authorList>
    </citation>
    <scope>NUCLEOTIDE SEQUENCE [LARGE SCALE GENOMIC DNA]</scope>
    <source>
        <strain evidence="5 6">HEX-2 MGV</strain>
    </source>
</reference>
<dbReference type="SUPFAM" id="SSF50494">
    <property type="entry name" value="Trypsin-like serine proteases"/>
    <property type="match status" value="1"/>
</dbReference>
<accession>A0A2S8FAK1</accession>
<dbReference type="Proteomes" id="UP000240009">
    <property type="component" value="Unassembled WGS sequence"/>
</dbReference>
<dbReference type="GO" id="GO:0004252">
    <property type="term" value="F:serine-type endopeptidase activity"/>
    <property type="evidence" value="ECO:0007669"/>
    <property type="project" value="InterPro"/>
</dbReference>
<evidence type="ECO:0008006" key="7">
    <source>
        <dbReference type="Google" id="ProtNLM"/>
    </source>
</evidence>
<name>A0A2S8FAK1_9BACT</name>
<dbReference type="InterPro" id="IPR001940">
    <property type="entry name" value="Peptidase_S1C"/>
</dbReference>
<dbReference type="EMBL" id="PUIA01000042">
    <property type="protein sequence ID" value="PQO29198.1"/>
    <property type="molecule type" value="Genomic_DNA"/>
</dbReference>
<dbReference type="InterPro" id="IPR051201">
    <property type="entry name" value="Chloro_Bact_Ser_Proteases"/>
</dbReference>